<accession>A0ABX2ZY97</accession>
<dbReference type="Gene3D" id="3.10.10.10">
    <property type="entry name" value="HIV Type 1 Reverse Transcriptase, subunit A, domain 1"/>
    <property type="match status" value="1"/>
</dbReference>
<evidence type="ECO:0000256" key="2">
    <source>
        <dbReference type="ARBA" id="ARBA00022679"/>
    </source>
</evidence>
<dbReference type="CDD" id="cd03487">
    <property type="entry name" value="RT_Bac_retron_II"/>
    <property type="match status" value="1"/>
</dbReference>
<dbReference type="PANTHER" id="PTHR34047">
    <property type="entry name" value="NUCLEAR INTRON MATURASE 1, MITOCHONDRIAL-RELATED"/>
    <property type="match status" value="1"/>
</dbReference>
<dbReference type="Gene3D" id="3.30.70.270">
    <property type="match status" value="1"/>
</dbReference>
<dbReference type="EC" id="2.7.7.49" evidence="1"/>
<dbReference type="PRINTS" id="PR00866">
    <property type="entry name" value="RNADNAPOLMS"/>
</dbReference>
<evidence type="ECO:0000256" key="5">
    <source>
        <dbReference type="ARBA" id="ARBA00022842"/>
    </source>
</evidence>
<keyword evidence="4" id="KW-0479">Metal-binding</keyword>
<dbReference type="SUPFAM" id="SSF56672">
    <property type="entry name" value="DNA/RNA polymerases"/>
    <property type="match status" value="1"/>
</dbReference>
<organism evidence="11 12">
    <name type="scientific">Piscirickettsia litoralis</name>
    <dbReference type="NCBI Taxonomy" id="1891921"/>
    <lineage>
        <taxon>Bacteria</taxon>
        <taxon>Pseudomonadati</taxon>
        <taxon>Pseudomonadota</taxon>
        <taxon>Gammaproteobacteria</taxon>
        <taxon>Thiotrichales</taxon>
        <taxon>Piscirickettsiaceae</taxon>
        <taxon>Piscirickettsia</taxon>
    </lineage>
</organism>
<keyword evidence="7" id="KW-0051">Antiviral defense</keyword>
<reference evidence="11 12" key="1">
    <citation type="submission" date="2016-08" db="EMBL/GenBank/DDBJ databases">
        <title>Draft genome sequence of Candidatus Piscirickettsia litoralis, from seawater.</title>
        <authorList>
            <person name="Wan X."/>
            <person name="Lee A.J."/>
            <person name="Hou S."/>
            <person name="Donachie S.P."/>
        </authorList>
    </citation>
    <scope>NUCLEOTIDE SEQUENCE [LARGE SCALE GENOMIC DNA]</scope>
    <source>
        <strain evidence="11 12">Y2</strain>
    </source>
</reference>
<name>A0ABX2ZY97_9GAMM</name>
<comment type="caution">
    <text evidence="11">The sequence shown here is derived from an EMBL/GenBank/DDBJ whole genome shotgun (WGS) entry which is preliminary data.</text>
</comment>
<evidence type="ECO:0000256" key="8">
    <source>
        <dbReference type="ARBA" id="ARBA00034120"/>
    </source>
</evidence>
<gene>
    <name evidence="11" type="ORF">BGC07_15975</name>
</gene>
<dbReference type="EMBL" id="MDTU01000002">
    <property type="protein sequence ID" value="ODN41596.1"/>
    <property type="molecule type" value="Genomic_DNA"/>
</dbReference>
<evidence type="ECO:0000256" key="6">
    <source>
        <dbReference type="ARBA" id="ARBA00022918"/>
    </source>
</evidence>
<evidence type="ECO:0000313" key="12">
    <source>
        <dbReference type="Proteomes" id="UP000094329"/>
    </source>
</evidence>
<dbReference type="RefSeq" id="WP_069314060.1">
    <property type="nucleotide sequence ID" value="NZ_MDTU01000002.1"/>
</dbReference>
<feature type="domain" description="Reverse transcriptase" evidence="10">
    <location>
        <begin position="1"/>
        <end position="252"/>
    </location>
</feature>
<dbReference type="NCBIfam" id="NF038233">
    <property type="entry name" value="retron_St85_RT"/>
    <property type="match status" value="1"/>
</dbReference>
<dbReference type="PANTHER" id="PTHR34047:SF7">
    <property type="entry name" value="RNA-DIRECTED DNA POLYMERASE"/>
    <property type="match status" value="1"/>
</dbReference>
<dbReference type="InterPro" id="IPR043128">
    <property type="entry name" value="Rev_trsase/Diguanyl_cyclase"/>
</dbReference>
<proteinExistence type="inferred from homology"/>
<comment type="similarity">
    <text evidence="8">Belongs to the bacterial reverse transcriptase family.</text>
</comment>
<dbReference type="Proteomes" id="UP000094329">
    <property type="component" value="Unassembled WGS sequence"/>
</dbReference>
<evidence type="ECO:0000259" key="10">
    <source>
        <dbReference type="PROSITE" id="PS50878"/>
    </source>
</evidence>
<dbReference type="Pfam" id="PF00078">
    <property type="entry name" value="RVT_1"/>
    <property type="match status" value="1"/>
</dbReference>
<evidence type="ECO:0000256" key="3">
    <source>
        <dbReference type="ARBA" id="ARBA00022695"/>
    </source>
</evidence>
<keyword evidence="5" id="KW-0460">Magnesium</keyword>
<evidence type="ECO:0000256" key="1">
    <source>
        <dbReference type="ARBA" id="ARBA00012493"/>
    </source>
</evidence>
<dbReference type="InterPro" id="IPR000123">
    <property type="entry name" value="Reverse_transcriptase_msDNA"/>
</dbReference>
<protein>
    <recommendedName>
        <fullName evidence="1">RNA-directed DNA polymerase</fullName>
        <ecNumber evidence="1">2.7.7.49</ecNumber>
    </recommendedName>
</protein>
<keyword evidence="3" id="KW-0548">Nucleotidyltransferase</keyword>
<keyword evidence="12" id="KW-1185">Reference proteome</keyword>
<dbReference type="InterPro" id="IPR043502">
    <property type="entry name" value="DNA/RNA_pol_sf"/>
</dbReference>
<evidence type="ECO:0000256" key="9">
    <source>
        <dbReference type="ARBA" id="ARBA00048173"/>
    </source>
</evidence>
<evidence type="ECO:0000256" key="7">
    <source>
        <dbReference type="ARBA" id="ARBA00023118"/>
    </source>
</evidence>
<keyword evidence="6" id="KW-0695">RNA-directed DNA polymerase</keyword>
<evidence type="ECO:0000256" key="4">
    <source>
        <dbReference type="ARBA" id="ARBA00022723"/>
    </source>
</evidence>
<dbReference type="PROSITE" id="PS50878">
    <property type="entry name" value="RT_POL"/>
    <property type="match status" value="1"/>
</dbReference>
<dbReference type="InterPro" id="IPR051083">
    <property type="entry name" value="GrpII_Intron_Splice-Mob/Def"/>
</dbReference>
<dbReference type="InterPro" id="IPR000477">
    <property type="entry name" value="RT_dom"/>
</dbReference>
<comment type="catalytic activity">
    <reaction evidence="9">
        <text>DNA(n) + a 2'-deoxyribonucleoside 5'-triphosphate = DNA(n+1) + diphosphate</text>
        <dbReference type="Rhea" id="RHEA:22508"/>
        <dbReference type="Rhea" id="RHEA-COMP:17339"/>
        <dbReference type="Rhea" id="RHEA-COMP:17340"/>
        <dbReference type="ChEBI" id="CHEBI:33019"/>
        <dbReference type="ChEBI" id="CHEBI:61560"/>
        <dbReference type="ChEBI" id="CHEBI:173112"/>
        <dbReference type="EC" id="2.7.7.49"/>
    </reaction>
</comment>
<evidence type="ECO:0000313" key="11">
    <source>
        <dbReference type="EMBL" id="ODN41596.1"/>
    </source>
</evidence>
<sequence>MSYLIKVPSYVEFLKKVYSLISKISNDLLISEEKIKNVIDRSSLLYHEFTIVKNNKSRVIHNPAKELKAIQIYLTNMFIKQAPIHDCAFAYREGISIKNCVEKHIDSNYFFLTDFKDFFHSIMFDDILRFLKLTNISQYLSRDEDCSDFAKVMCRYKRLTIGSPSSPSLSNALCFRLDEVINRFCCNNNLIYSRYADDICISSENKINCNLVRKSILSSIQEANVIRRLRVNPSKTRTLNRAKRVKILGLNITSDRKISIGRSKKREIKSMVNMWKYNRINNIERSYLSGYISYCLAVEEDFVMGLYQKYGSTLINRIREYNASYAREKNLLLENSLMDINHSDYN</sequence>
<keyword evidence="2" id="KW-0808">Transferase</keyword>